<reference evidence="1" key="2">
    <citation type="journal article" date="2022" name="New Phytol.">
        <title>Evolutionary transition to the ectomycorrhizal habit in the genomes of a hyperdiverse lineage of mushroom-forming fungi.</title>
        <authorList>
            <person name="Looney B."/>
            <person name="Miyauchi S."/>
            <person name="Morin E."/>
            <person name="Drula E."/>
            <person name="Courty P.E."/>
            <person name="Kohler A."/>
            <person name="Kuo A."/>
            <person name="LaButti K."/>
            <person name="Pangilinan J."/>
            <person name="Lipzen A."/>
            <person name="Riley R."/>
            <person name="Andreopoulos W."/>
            <person name="He G."/>
            <person name="Johnson J."/>
            <person name="Nolan M."/>
            <person name="Tritt A."/>
            <person name="Barry K.W."/>
            <person name="Grigoriev I.V."/>
            <person name="Nagy L.G."/>
            <person name="Hibbett D."/>
            <person name="Henrissat B."/>
            <person name="Matheny P.B."/>
            <person name="Labbe J."/>
            <person name="Martin F.M."/>
        </authorList>
    </citation>
    <scope>NUCLEOTIDE SEQUENCE</scope>
    <source>
        <strain evidence="1">HHB10654</strain>
    </source>
</reference>
<dbReference type="Proteomes" id="UP000814140">
    <property type="component" value="Unassembled WGS sequence"/>
</dbReference>
<protein>
    <submittedName>
        <fullName evidence="1">Uncharacterized protein</fullName>
    </submittedName>
</protein>
<evidence type="ECO:0000313" key="2">
    <source>
        <dbReference type="Proteomes" id="UP000814140"/>
    </source>
</evidence>
<sequence>MTSPHAGQIAIVGIAAELPSGPWSSENLTYDSFFRFLLESGEAYETIPAERFNIDTLKGNGVGQVLTDTGAFLKDVKLFDHLEFGITTKDARFMTLSTRKLIELSFLSLLDAGIDYRGKNIGCYMSGIAHDVLMLSGHDDVEARGSFAAGPSMIANRVSYHLDLRGPSIPIDTACSSSLFGTHLAVQAMRNGECEAAVVGGCQINQRFSDWLIYTQGGVLAPDGKCKPFDASADGRGEGAVVIVLKPLEKAIEDGDKIYATILGTGVNSSGSLAPVNAPVAAAQQDAMQRAFKSAGRDPKEVDFIELHATGTAQGDPTEANWVGEQFKRDDELIIGSVKGNLGHLEITAFLASLCKVTSILQTGIIPPNVNFTTPNPAIHWEEYKFRVPTEATKLPCRSPSGRSLVAMTSSGIGGANGHCVVESAPPSAPVRQSFWIDGDVAPSLLIAGGLTPRSATAFAESLSSAAFRKDDQSLARTLGRRSRSMTWRTFSVVTNGQLSSFPEPALIPKVSRPTVFVFSGQGPQHLHMGRELFKTNAVFRNSVLEMDEVYRSVTGVSLIKDTGLFDDVASPPTVLGALWPIYITLPSLAILQIALFDTLIAAGVKPEALVGHSAGETAVLYASGAAPKAMAVELAIARGKAMDILEAANGAMAALACSPTAAADLIAEVIAELGPAALDIACHNSGDSVTLSGAEAHIDLSVAKAEAANIFARKLRTPIAVHSSMMDLCRVEYEKLVRDVFARYDVTSPKVQTYSTKTGTLLTETFDESYFWDSTRGPVLFTEAVTNLLSDHPNVVFCEIGPHPVLASYLASLSDRKAPVVCAMRRARSGETLTDSQGLLDCLGKLAVAGYNGLDFDVLCGTLPSDGLRLPPFPFARKEIPALASTPEIARQHQPRKGPLNYPQLRINAETHPGLADHVIKGEPIMPASGYVEMALEQGARKLLNVEFLSILPLSSDQPVPVRLLNEDSFWTISSSSSTDYSTWPIQYNRLHSRGSLTSSLEEHERQPVLPIDEIRSRLKPFNIDRLYAGFGFAQYGPTYQRIISCLRGVDASGRDELLVEVRGTDKDLPDIAKYRLHPAITDAALHILVHPSVAGSKDQEYFYLPSKIGTVIIHDALVDNPLPRVIYAHATSRSWSPETVVYDAIIIDGHGNALCTLEEIELSRHGKPTLRKVEKRFTVAYEQIPHSVAHVRATPGTAADSQAVHAAQTPIVLRYVRGEEMKIQDQVLGLDSLSEVSIWFVASAGIDGDALHGFARAFRREYRVWTVRSVVFEGSWTDDEVFKAVESLSADPDVELELSVDADGSIVVPRIVAVPSPDPQSAFDPEKPWTYSKSTLSQLSMPQVPEQHVCVHISAASSSDGHFREFVGLVDGDATRRVVGIYPGSLSNFAIVHSGSLAELPDNGSDGNVSGPPALAMVIGVLAVGVHLFAQLDRLSHSLILVTDSDTPTGRQVIDFYQQCGLQVVTLPSKPSLFEIKQVASRHPQIVVSGYEAPGSIQTLKSVVSSDARVFLWNHPDTGIDWVFSHDPWLIGDALRLAIKAGGASHPVPFKRPIDLVDNPSPKLDMQAILSPHKWYMLVGGVGTLGIQIALWMYQMGARRILLTSRSGRASLTKRGDRVSQQFLAHMENLHDLSLRIEAVDARSKEHMSSLLSSLDAPLGGCMVMSVILIDRTFVAQTQETFDTTYSSKVEVFQNLEKVMSIPSLDFLISFSSVSGMFGNAGQTNYASANMALTGLTSHYDNALTIVCPVIIDIDLALATTLDSNRRIQHVLNWGFTVRELCDRLGDGIQMLREGRISIYVPDFDWDLVRANMGNSTMYDHLTRGDVAEDTGDALPPSLNKIVSQVLDIAEEDLSQDVPLTAYGLDSLSAATLSYALRPLLAISQLQLLADVNLRQLQSRLDANVDAVQSTPDTQAATTAAKAREMTDLVEKYTTNLVSLGSKVSETPRWNRAVLITGATGSVGAHTLAKLLQSPTIDRVYALVRQRSDGDDPSARLRSGFVDRGLDASLLDSGRLTVLPSTGAGLGLSDEVLNELRVEVTDIIHIAWTVDLSKPLADFEPAIRGVRELVDLALSSGRNPLPKLLFASTAGVYSGSRSTVLHPEARITDPTISMGAGYPESKWVAESVLSIARERTALKPTIVRLGQLTGGINGAWKTSEWVPAMISGSLAVGCLPDGADNVSWLPVDTSAIAMVEMLDAQTPAVVNLRHPRPVSWTRMLGFFASALQLPLVPYKEWLSRLESGMRPSSGASGKDDLLGPAVRLLHFFNGAVPSDASYRSSRDSNGLVCGLAMDECLRVSATLRDESLVPELQEKDVADWLTYWRSVGFIPQ</sequence>
<proteinExistence type="predicted"/>
<accession>A0ACB8TJM2</accession>
<name>A0ACB8TJM2_9AGAM</name>
<organism evidence="1 2">
    <name type="scientific">Artomyces pyxidatus</name>
    <dbReference type="NCBI Taxonomy" id="48021"/>
    <lineage>
        <taxon>Eukaryota</taxon>
        <taxon>Fungi</taxon>
        <taxon>Dikarya</taxon>
        <taxon>Basidiomycota</taxon>
        <taxon>Agaricomycotina</taxon>
        <taxon>Agaricomycetes</taxon>
        <taxon>Russulales</taxon>
        <taxon>Auriscalpiaceae</taxon>
        <taxon>Artomyces</taxon>
    </lineage>
</organism>
<reference evidence="1" key="1">
    <citation type="submission" date="2021-03" db="EMBL/GenBank/DDBJ databases">
        <authorList>
            <consortium name="DOE Joint Genome Institute"/>
            <person name="Ahrendt S."/>
            <person name="Looney B.P."/>
            <person name="Miyauchi S."/>
            <person name="Morin E."/>
            <person name="Drula E."/>
            <person name="Courty P.E."/>
            <person name="Chicoki N."/>
            <person name="Fauchery L."/>
            <person name="Kohler A."/>
            <person name="Kuo A."/>
            <person name="Labutti K."/>
            <person name="Pangilinan J."/>
            <person name="Lipzen A."/>
            <person name="Riley R."/>
            <person name="Andreopoulos W."/>
            <person name="He G."/>
            <person name="Johnson J."/>
            <person name="Barry K.W."/>
            <person name="Grigoriev I.V."/>
            <person name="Nagy L."/>
            <person name="Hibbett D."/>
            <person name="Henrissat B."/>
            <person name="Matheny P.B."/>
            <person name="Labbe J."/>
            <person name="Martin F."/>
        </authorList>
    </citation>
    <scope>NUCLEOTIDE SEQUENCE</scope>
    <source>
        <strain evidence="1">HHB10654</strain>
    </source>
</reference>
<keyword evidence="2" id="KW-1185">Reference proteome</keyword>
<comment type="caution">
    <text evidence="1">The sequence shown here is derived from an EMBL/GenBank/DDBJ whole genome shotgun (WGS) entry which is preliminary data.</text>
</comment>
<dbReference type="EMBL" id="MU277187">
    <property type="protein sequence ID" value="KAI0068636.1"/>
    <property type="molecule type" value="Genomic_DNA"/>
</dbReference>
<evidence type="ECO:0000313" key="1">
    <source>
        <dbReference type="EMBL" id="KAI0068636.1"/>
    </source>
</evidence>
<gene>
    <name evidence="1" type="ORF">BV25DRAFT_1910396</name>
</gene>